<dbReference type="InterPro" id="IPR043128">
    <property type="entry name" value="Rev_trsase/Diguanyl_cyclase"/>
</dbReference>
<evidence type="ECO:0008006" key="6">
    <source>
        <dbReference type="Google" id="ProtNLM"/>
    </source>
</evidence>
<gene>
    <name evidence="4" type="ORF">ANN_02149</name>
</gene>
<dbReference type="Pfam" id="PF00078">
    <property type="entry name" value="RVT_1"/>
    <property type="match status" value="1"/>
</dbReference>
<protein>
    <recommendedName>
        <fullName evidence="6">Reverse transcriptase domain-containing protein</fullName>
    </recommendedName>
</protein>
<dbReference type="Pfam" id="PF01417">
    <property type="entry name" value="ENTH"/>
    <property type="match status" value="2"/>
</dbReference>
<name>A0ABQ8TVL3_PERAM</name>
<dbReference type="SUPFAM" id="SSF56672">
    <property type="entry name" value="DNA/RNA polymerases"/>
    <property type="match status" value="1"/>
</dbReference>
<dbReference type="SUPFAM" id="SSF48464">
    <property type="entry name" value="ENTH/VHS domain"/>
    <property type="match status" value="2"/>
</dbReference>
<organism evidence="4 5">
    <name type="scientific">Periplaneta americana</name>
    <name type="common">American cockroach</name>
    <name type="synonym">Blatta americana</name>
    <dbReference type="NCBI Taxonomy" id="6978"/>
    <lineage>
        <taxon>Eukaryota</taxon>
        <taxon>Metazoa</taxon>
        <taxon>Ecdysozoa</taxon>
        <taxon>Arthropoda</taxon>
        <taxon>Hexapoda</taxon>
        <taxon>Insecta</taxon>
        <taxon>Pterygota</taxon>
        <taxon>Neoptera</taxon>
        <taxon>Polyneoptera</taxon>
        <taxon>Dictyoptera</taxon>
        <taxon>Blattodea</taxon>
        <taxon>Blattoidea</taxon>
        <taxon>Blattidae</taxon>
        <taxon>Blattinae</taxon>
        <taxon>Periplaneta</taxon>
    </lineage>
</organism>
<accession>A0ABQ8TVL3</accession>
<dbReference type="Gene3D" id="3.30.70.270">
    <property type="match status" value="1"/>
</dbReference>
<keyword evidence="5" id="KW-1185">Reference proteome</keyword>
<feature type="domain" description="ENTH" evidence="3">
    <location>
        <begin position="211"/>
        <end position="344"/>
    </location>
</feature>
<dbReference type="InterPro" id="IPR008942">
    <property type="entry name" value="ENTH_VHS"/>
</dbReference>
<dbReference type="Proteomes" id="UP001148838">
    <property type="component" value="Unassembled WGS sequence"/>
</dbReference>
<dbReference type="SMART" id="SM00273">
    <property type="entry name" value="ENTH"/>
    <property type="match status" value="2"/>
</dbReference>
<dbReference type="InterPro" id="IPR000477">
    <property type="entry name" value="RT_dom"/>
</dbReference>
<dbReference type="InterPro" id="IPR036397">
    <property type="entry name" value="RNaseH_sf"/>
</dbReference>
<reference evidence="4 5" key="1">
    <citation type="journal article" date="2022" name="Allergy">
        <title>Genome assembly and annotation of Periplaneta americana reveal a comprehensive cockroach allergen profile.</title>
        <authorList>
            <person name="Wang L."/>
            <person name="Xiong Q."/>
            <person name="Saelim N."/>
            <person name="Wang L."/>
            <person name="Nong W."/>
            <person name="Wan A.T."/>
            <person name="Shi M."/>
            <person name="Liu X."/>
            <person name="Cao Q."/>
            <person name="Hui J.H.L."/>
            <person name="Sookrung N."/>
            <person name="Leung T.F."/>
            <person name="Tungtrongchitr A."/>
            <person name="Tsui S.K.W."/>
        </authorList>
    </citation>
    <scope>NUCLEOTIDE SEQUENCE [LARGE SCALE GENOMIC DNA]</scope>
    <source>
        <strain evidence="4">PWHHKU_190912</strain>
    </source>
</reference>
<dbReference type="PROSITE" id="PS50942">
    <property type="entry name" value="ENTH"/>
    <property type="match status" value="2"/>
</dbReference>
<dbReference type="PANTHER" id="PTHR12276">
    <property type="entry name" value="EPSIN/ENT-RELATED"/>
    <property type="match status" value="1"/>
</dbReference>
<evidence type="ECO:0000313" key="4">
    <source>
        <dbReference type="EMBL" id="KAJ4450719.1"/>
    </source>
</evidence>
<proteinExistence type="predicted"/>
<dbReference type="Gene3D" id="1.25.40.90">
    <property type="match status" value="2"/>
</dbReference>
<dbReference type="PROSITE" id="PS50878">
    <property type="entry name" value="RT_POL"/>
    <property type="match status" value="1"/>
</dbReference>
<comment type="caution">
    <text evidence="4">The sequence shown here is derived from an EMBL/GenBank/DDBJ whole genome shotgun (WGS) entry which is preliminary data.</text>
</comment>
<sequence length="958" mass="109240">MSTIAADKSDGQCLFDIEVVVSNRIHCGLKQGDALSPLLFNFALECAIKKVQDNRQGLELNGLHRLLVYADDVNMLGENPQTIRENTEILLEASKAIGLEVNPEKTKYMIMSRDQNIVRNGNIKIGDLSFEGVEKFKYLGATVTNINDTREEIKRRINMANACYYSAEKLLSSSLLSKNLKVRIYKTVILPVVLYGCETWTLTLREEHSTNVVMNYTEIEAKVREATNDDAWGPTGALMQEVAQGTFTYEHFPEVMTMLWKRMLQDNKKNWRRTYKHGVAKEILLSKYVIAFCEEEKQTSHYLFPINQATKRAADITDKSELLINKIRRVGVCAGDEKLESPEKNRPRELLIIVGDMSQCILRTKIQEFYTVQKEVSTLKKLLKLAREAIISKVGEKNNGNSRPGWRVGIALAFYVQGCGFDPGPGRWHLSVLKCDRLMSVDLLACKRTPAGQNSSTSGDADITSAVASISLLLLNYLVRNGSERVVTSAREHIYDLRSLENYTYIDEFGKDQGINVRHKVHELIDFIQDDDKLREERKKAKKNKDKYVGMSSEALGMRFEYAIRKVQGNTEGMELNGLHQLLVYADDVNMLGENPQTIRGNTEILVEAKSDWVGKEQRLRVFENKVLRKIFGAKRDEVTGEWRKLHNTELHALYTSPDIIRNIKSRCLRWAGHVAHMGESRNAFRVTARIVIFTRRLRWAGHVACMSKSRNAYKLLVGRPEEKRPLRRSRRRWEDNIKMDLREKWQRYEREGEVLVWCISTIDETWARSYEPQLKHQSDEWHHQGSPRKTTVRQTLTDVTAMLILAYDWDGVILKHTIPPRQNVNAEYYCGSGGWDDTPRWKKDEFSDWDPDRGGGVSRGMGSGRHGSRNFEDMGNNRYGHTSLLLQRCSTKNCTTLVLLRVNNGATQKVAAAEPAARLKVATCEQGSQGCSRNIFDIGFVETFAAVATSVATQMCQ</sequence>
<dbReference type="InterPro" id="IPR043502">
    <property type="entry name" value="DNA/RNA_pol_sf"/>
</dbReference>
<evidence type="ECO:0000259" key="3">
    <source>
        <dbReference type="PROSITE" id="PS50942"/>
    </source>
</evidence>
<evidence type="ECO:0000259" key="2">
    <source>
        <dbReference type="PROSITE" id="PS50878"/>
    </source>
</evidence>
<feature type="domain" description="ENTH" evidence="3">
    <location>
        <begin position="398"/>
        <end position="538"/>
    </location>
</feature>
<dbReference type="EMBL" id="JAJSOF020000001">
    <property type="protein sequence ID" value="KAJ4450719.1"/>
    <property type="molecule type" value="Genomic_DNA"/>
</dbReference>
<evidence type="ECO:0000313" key="5">
    <source>
        <dbReference type="Proteomes" id="UP001148838"/>
    </source>
</evidence>
<feature type="region of interest" description="Disordered" evidence="1">
    <location>
        <begin position="847"/>
        <end position="874"/>
    </location>
</feature>
<feature type="domain" description="Reverse transcriptase" evidence="2">
    <location>
        <begin position="1"/>
        <end position="143"/>
    </location>
</feature>
<evidence type="ECO:0000256" key="1">
    <source>
        <dbReference type="SAM" id="MobiDB-lite"/>
    </source>
</evidence>
<dbReference type="InterPro" id="IPR013809">
    <property type="entry name" value="ENTH"/>
</dbReference>
<dbReference type="Gene3D" id="3.30.420.10">
    <property type="entry name" value="Ribonuclease H-like superfamily/Ribonuclease H"/>
    <property type="match status" value="1"/>
</dbReference>
<dbReference type="PANTHER" id="PTHR12276:SF45">
    <property type="entry name" value="CLATHRIN INTERACTOR 1"/>
    <property type="match status" value="1"/>
</dbReference>
<feature type="compositionally biased region" description="Gly residues" evidence="1">
    <location>
        <begin position="855"/>
        <end position="866"/>
    </location>
</feature>